<dbReference type="PROSITE" id="PS00086">
    <property type="entry name" value="CYTOCHROME_P450"/>
    <property type="match status" value="1"/>
</dbReference>
<dbReference type="GO" id="GO:0005506">
    <property type="term" value="F:iron ion binding"/>
    <property type="evidence" value="ECO:0007669"/>
    <property type="project" value="InterPro"/>
</dbReference>
<dbReference type="InterPro" id="IPR002401">
    <property type="entry name" value="Cyt_P450_E_grp-I"/>
</dbReference>
<feature type="binding site" description="axial binding residue" evidence="6">
    <location>
        <position position="454"/>
    </location>
    <ligand>
        <name>heme</name>
        <dbReference type="ChEBI" id="CHEBI:30413"/>
    </ligand>
    <ligandPart>
        <name>Fe</name>
        <dbReference type="ChEBI" id="CHEBI:18248"/>
    </ligandPart>
</feature>
<keyword evidence="8" id="KW-1133">Transmembrane helix</keyword>
<dbReference type="Pfam" id="PF00067">
    <property type="entry name" value="p450"/>
    <property type="match status" value="1"/>
</dbReference>
<keyword evidence="7" id="KW-0560">Oxidoreductase</keyword>
<protein>
    <submittedName>
        <fullName evidence="9">Cytochrome p450 domain-containing protein</fullName>
    </submittedName>
</protein>
<dbReference type="EMBL" id="JAKKPZ010000034">
    <property type="protein sequence ID" value="KAI1708662.1"/>
    <property type="molecule type" value="Genomic_DNA"/>
</dbReference>
<comment type="caution">
    <text evidence="9">The sequence shown here is derived from an EMBL/GenBank/DDBJ whole genome shotgun (WGS) entry which is preliminary data.</text>
</comment>
<dbReference type="InterPro" id="IPR001128">
    <property type="entry name" value="Cyt_P450"/>
</dbReference>
<evidence type="ECO:0000256" key="4">
    <source>
        <dbReference type="ARBA" id="ARBA00023004"/>
    </source>
</evidence>
<dbReference type="CDD" id="cd20628">
    <property type="entry name" value="CYP4"/>
    <property type="match status" value="1"/>
</dbReference>
<organism evidence="9 10">
    <name type="scientific">Ditylenchus destructor</name>
    <dbReference type="NCBI Taxonomy" id="166010"/>
    <lineage>
        <taxon>Eukaryota</taxon>
        <taxon>Metazoa</taxon>
        <taxon>Ecdysozoa</taxon>
        <taxon>Nematoda</taxon>
        <taxon>Chromadorea</taxon>
        <taxon>Rhabditida</taxon>
        <taxon>Tylenchina</taxon>
        <taxon>Tylenchomorpha</taxon>
        <taxon>Sphaerularioidea</taxon>
        <taxon>Anguinidae</taxon>
        <taxon>Anguininae</taxon>
        <taxon>Ditylenchus</taxon>
    </lineage>
</organism>
<dbReference type="InterPro" id="IPR017972">
    <property type="entry name" value="Cyt_P450_CS"/>
</dbReference>
<dbReference type="PRINTS" id="PR00463">
    <property type="entry name" value="EP450I"/>
</dbReference>
<keyword evidence="10" id="KW-1185">Reference proteome</keyword>
<feature type="transmembrane region" description="Helical" evidence="8">
    <location>
        <begin position="6"/>
        <end position="26"/>
    </location>
</feature>
<dbReference type="PANTHER" id="PTHR24291:SF130">
    <property type="entry name" value="CYTOCHROME P450 FAMILY"/>
    <property type="match status" value="1"/>
</dbReference>
<accession>A0AAD4N208</accession>
<dbReference type="Proteomes" id="UP001201812">
    <property type="component" value="Unassembled WGS sequence"/>
</dbReference>
<keyword evidence="3 6" id="KW-0349">Heme</keyword>
<keyword evidence="4 6" id="KW-0408">Iron</keyword>
<sequence length="510" mass="58737">MAVTIPILIFLISIFLYYAKSIFYYIEKRRRYVRLAEQIYGPPALPLIGNAHQFPKSSSGMSEYVLKIGHEATEKGENLIRLWMGPDLVVIPLNGEAAKSILDSTTELKKEYSYEFFLQWLGNGLLLSNGEQWRHQRKMLTPTFHFSMIGDYIHSFNRQVKIFVANMEKHTDTGAMVDIYPSIISLTLDITCETIMGLEVSSQSGQNQAYVNAVKNFNSYSMIKLHNPQYSNNLIWYWFGYGKQTDEAVKILKEMSGNVVKERMKMFEKDNSANNNVEERPKRGKNFLDLLMGMQTENKLSFEELREQVDTFLFAGHDTTAHAISWAIWCLACHQDIQERLYEEIHEHFGSDTERDVTSEDLNQLKYLEMCIKESQRITPAVPFVMRSLKNDLNLGGKVVPAGGTIAISPLLVHNNCNTYPEYNVYNPDNFLPEKVRERHAYDFIPFSAGPRNCIGQKFAMLEMKVAIVHTLRRFSLSTEYKFHDNKRGSEAVLRPTLGVPVILKRRTME</sequence>
<comment type="cofactor">
    <cofactor evidence="1 6">
        <name>heme</name>
        <dbReference type="ChEBI" id="CHEBI:30413"/>
    </cofactor>
</comment>
<keyword evidence="8" id="KW-0472">Membrane</keyword>
<evidence type="ECO:0000313" key="9">
    <source>
        <dbReference type="EMBL" id="KAI1708662.1"/>
    </source>
</evidence>
<keyword evidence="5 7" id="KW-0503">Monooxygenase</keyword>
<dbReference type="GO" id="GO:0020037">
    <property type="term" value="F:heme binding"/>
    <property type="evidence" value="ECO:0007669"/>
    <property type="project" value="InterPro"/>
</dbReference>
<dbReference type="GO" id="GO:0004497">
    <property type="term" value="F:monooxygenase activity"/>
    <property type="evidence" value="ECO:0007669"/>
    <property type="project" value="UniProtKB-KW"/>
</dbReference>
<keyword evidence="6 7" id="KW-0479">Metal-binding</keyword>
<dbReference type="SUPFAM" id="SSF48264">
    <property type="entry name" value="Cytochrome P450"/>
    <property type="match status" value="1"/>
</dbReference>
<evidence type="ECO:0000256" key="6">
    <source>
        <dbReference type="PIRSR" id="PIRSR602401-1"/>
    </source>
</evidence>
<evidence type="ECO:0000313" key="10">
    <source>
        <dbReference type="Proteomes" id="UP001201812"/>
    </source>
</evidence>
<evidence type="ECO:0000256" key="5">
    <source>
        <dbReference type="ARBA" id="ARBA00023033"/>
    </source>
</evidence>
<dbReference type="PANTHER" id="PTHR24291">
    <property type="entry name" value="CYTOCHROME P450 FAMILY 4"/>
    <property type="match status" value="1"/>
</dbReference>
<evidence type="ECO:0000256" key="2">
    <source>
        <dbReference type="ARBA" id="ARBA00010617"/>
    </source>
</evidence>
<proteinExistence type="inferred from homology"/>
<evidence type="ECO:0000256" key="1">
    <source>
        <dbReference type="ARBA" id="ARBA00001971"/>
    </source>
</evidence>
<evidence type="ECO:0000256" key="8">
    <source>
        <dbReference type="SAM" id="Phobius"/>
    </source>
</evidence>
<comment type="similarity">
    <text evidence="2 7">Belongs to the cytochrome P450 family.</text>
</comment>
<reference evidence="9" key="1">
    <citation type="submission" date="2022-01" db="EMBL/GenBank/DDBJ databases">
        <title>Genome Sequence Resource for Two Populations of Ditylenchus destructor, the Migratory Endoparasitic Phytonematode.</title>
        <authorList>
            <person name="Zhang H."/>
            <person name="Lin R."/>
            <person name="Xie B."/>
        </authorList>
    </citation>
    <scope>NUCLEOTIDE SEQUENCE</scope>
    <source>
        <strain evidence="9">BazhouSP</strain>
    </source>
</reference>
<keyword evidence="8" id="KW-0812">Transmembrane</keyword>
<dbReference type="InterPro" id="IPR036396">
    <property type="entry name" value="Cyt_P450_sf"/>
</dbReference>
<dbReference type="PRINTS" id="PR00385">
    <property type="entry name" value="P450"/>
</dbReference>
<evidence type="ECO:0000256" key="7">
    <source>
        <dbReference type="RuleBase" id="RU000461"/>
    </source>
</evidence>
<evidence type="ECO:0000256" key="3">
    <source>
        <dbReference type="ARBA" id="ARBA00022617"/>
    </source>
</evidence>
<dbReference type="InterPro" id="IPR050196">
    <property type="entry name" value="Cytochrome_P450_Monoox"/>
</dbReference>
<gene>
    <name evidence="9" type="ORF">DdX_11740</name>
</gene>
<dbReference type="AlphaFoldDB" id="A0AAD4N208"/>
<name>A0AAD4N208_9BILA</name>
<dbReference type="Gene3D" id="1.10.630.10">
    <property type="entry name" value="Cytochrome P450"/>
    <property type="match status" value="1"/>
</dbReference>
<dbReference type="GO" id="GO:0016705">
    <property type="term" value="F:oxidoreductase activity, acting on paired donors, with incorporation or reduction of molecular oxygen"/>
    <property type="evidence" value="ECO:0007669"/>
    <property type="project" value="InterPro"/>
</dbReference>